<reference evidence="1 2" key="1">
    <citation type="journal article" date="2021" name="Hortic Res">
        <title>High-quality reference genome and annotation aids understanding of berry development for evergreen blueberry (Vaccinium darrowii).</title>
        <authorList>
            <person name="Yu J."/>
            <person name="Hulse-Kemp A.M."/>
            <person name="Babiker E."/>
            <person name="Staton M."/>
        </authorList>
    </citation>
    <scope>NUCLEOTIDE SEQUENCE [LARGE SCALE GENOMIC DNA]</scope>
    <source>
        <strain evidence="2">cv. NJ 8807/NJ 8810</strain>
        <tissue evidence="1">Young leaf</tissue>
    </source>
</reference>
<protein>
    <submittedName>
        <fullName evidence="1">Uncharacterized protein</fullName>
    </submittedName>
</protein>
<keyword evidence="2" id="KW-1185">Reference proteome</keyword>
<gene>
    <name evidence="1" type="ORF">Vadar_006980</name>
</gene>
<sequence length="257" mass="28945">MDKGKKIDIDNWSSVNTGIFIQILVDEARKEQRTCSRNGQVFNELQWKEIHRAFLQPSALFAVTSDEELEMYSKGKPIKIEDSGSMGSGKRKSGNAGGSSSKKERLDKKQEAYDDDVQRLISNSPTTTDDDDLMDLDTYPPLDNNDDDDLIDPGTSHYSSDDDDLMDLQFLSMSDEDENRFPILKCMPNYPPACQPQIVTACCVVHNWIIIQRGRDEFFDGFNDDAEWEADGGHDNDDVDGVQANVEHMDMSAANLE</sequence>
<proteinExistence type="predicted"/>
<name>A0ACB7X838_9ERIC</name>
<accession>A0ACB7X838</accession>
<dbReference type="Proteomes" id="UP000828048">
    <property type="component" value="Chromosome 6"/>
</dbReference>
<evidence type="ECO:0000313" key="1">
    <source>
        <dbReference type="EMBL" id="KAH7836886.1"/>
    </source>
</evidence>
<comment type="caution">
    <text evidence="1">The sequence shown here is derived from an EMBL/GenBank/DDBJ whole genome shotgun (WGS) entry which is preliminary data.</text>
</comment>
<organism evidence="1 2">
    <name type="scientific">Vaccinium darrowii</name>
    <dbReference type="NCBI Taxonomy" id="229202"/>
    <lineage>
        <taxon>Eukaryota</taxon>
        <taxon>Viridiplantae</taxon>
        <taxon>Streptophyta</taxon>
        <taxon>Embryophyta</taxon>
        <taxon>Tracheophyta</taxon>
        <taxon>Spermatophyta</taxon>
        <taxon>Magnoliopsida</taxon>
        <taxon>eudicotyledons</taxon>
        <taxon>Gunneridae</taxon>
        <taxon>Pentapetalae</taxon>
        <taxon>asterids</taxon>
        <taxon>Ericales</taxon>
        <taxon>Ericaceae</taxon>
        <taxon>Vaccinioideae</taxon>
        <taxon>Vaccinieae</taxon>
        <taxon>Vaccinium</taxon>
    </lineage>
</organism>
<evidence type="ECO:0000313" key="2">
    <source>
        <dbReference type="Proteomes" id="UP000828048"/>
    </source>
</evidence>
<dbReference type="EMBL" id="CM037156">
    <property type="protein sequence ID" value="KAH7836886.1"/>
    <property type="molecule type" value="Genomic_DNA"/>
</dbReference>